<dbReference type="InterPro" id="IPR029021">
    <property type="entry name" value="Prot-tyrosine_phosphatase-like"/>
</dbReference>
<feature type="region of interest" description="Disordered" evidence="5">
    <location>
        <begin position="1"/>
        <end position="29"/>
    </location>
</feature>
<dbReference type="HOGENOM" id="CLU_047330_1_0_1"/>
<dbReference type="GO" id="GO:0004725">
    <property type="term" value="F:protein tyrosine phosphatase activity"/>
    <property type="evidence" value="ECO:0007669"/>
    <property type="project" value="UniProtKB-EC"/>
</dbReference>
<dbReference type="EC" id="3.1.3.48" evidence="2"/>
<accession>K1P547</accession>
<feature type="compositionally biased region" description="Polar residues" evidence="5">
    <location>
        <begin position="1"/>
        <end position="11"/>
    </location>
</feature>
<dbReference type="EMBL" id="JH816865">
    <property type="protein sequence ID" value="EKC18752.1"/>
    <property type="molecule type" value="Genomic_DNA"/>
</dbReference>
<dbReference type="Pfam" id="PF05706">
    <property type="entry name" value="CDKN3"/>
    <property type="match status" value="1"/>
</dbReference>
<dbReference type="InterPro" id="IPR008425">
    <property type="entry name" value="CDK_inhib_3"/>
</dbReference>
<dbReference type="InParanoid" id="K1P547"/>
<gene>
    <name evidence="7" type="ORF">CGI_10011135</name>
</gene>
<sequence>MKVEPATTNSDEMVDASGSGFDSSDDDTGEVDLSPLEISWLDLTCYGFETPLGVTSLPGKFCCRFKDVWRSLQNDIKCLLSEGVQDVVCLCSKGELSKYRVQWLLHEMTGAGLTVHHFPFPDGQPPTTGQLMKILEELKIILNNKKKPIIHCYGGLGRSCVVAACFLMALDSEMTPEKAIEKMKELRGPRAVQTVKQFNYINEFRQTLADFQEENTKVKERSLSR</sequence>
<evidence type="ECO:0000313" key="7">
    <source>
        <dbReference type="EMBL" id="EKC18752.1"/>
    </source>
</evidence>
<keyword evidence="4" id="KW-0904">Protein phosphatase</keyword>
<evidence type="ECO:0000256" key="3">
    <source>
        <dbReference type="ARBA" id="ARBA00022801"/>
    </source>
</evidence>
<dbReference type="InterPro" id="IPR003595">
    <property type="entry name" value="Tyr_Pase_cat"/>
</dbReference>
<dbReference type="PANTHER" id="PTHR23339">
    <property type="entry name" value="TYROSINE SPECIFIC PROTEIN PHOSPHATASE AND DUAL SPECIFICITY PROTEIN PHOSPHATASE"/>
    <property type="match status" value="1"/>
</dbReference>
<dbReference type="Gene3D" id="3.90.190.10">
    <property type="entry name" value="Protein tyrosine phosphatase superfamily"/>
    <property type="match status" value="1"/>
</dbReference>
<protein>
    <recommendedName>
        <fullName evidence="2">protein-tyrosine-phosphatase</fullName>
        <ecNumber evidence="2">3.1.3.48</ecNumber>
    </recommendedName>
</protein>
<evidence type="ECO:0000256" key="2">
    <source>
        <dbReference type="ARBA" id="ARBA00013064"/>
    </source>
</evidence>
<dbReference type="PIRSF" id="PIRSF037322">
    <property type="entry name" value="CDKN3"/>
    <property type="match status" value="1"/>
</dbReference>
<dbReference type="InterPro" id="IPR000387">
    <property type="entry name" value="Tyr_Pase_dom"/>
</dbReference>
<dbReference type="AlphaFoldDB" id="K1P547"/>
<organism evidence="7">
    <name type="scientific">Magallana gigas</name>
    <name type="common">Pacific oyster</name>
    <name type="synonym">Crassostrea gigas</name>
    <dbReference type="NCBI Taxonomy" id="29159"/>
    <lineage>
        <taxon>Eukaryota</taxon>
        <taxon>Metazoa</taxon>
        <taxon>Spiralia</taxon>
        <taxon>Lophotrochozoa</taxon>
        <taxon>Mollusca</taxon>
        <taxon>Bivalvia</taxon>
        <taxon>Autobranchia</taxon>
        <taxon>Pteriomorphia</taxon>
        <taxon>Ostreida</taxon>
        <taxon>Ostreoidea</taxon>
        <taxon>Ostreidae</taxon>
        <taxon>Magallana</taxon>
    </lineage>
</organism>
<dbReference type="CDD" id="cd14505">
    <property type="entry name" value="CDKN3-like"/>
    <property type="match status" value="1"/>
</dbReference>
<evidence type="ECO:0000256" key="1">
    <source>
        <dbReference type="ARBA" id="ARBA00009580"/>
    </source>
</evidence>
<keyword evidence="3" id="KW-0378">Hydrolase</keyword>
<evidence type="ECO:0000259" key="6">
    <source>
        <dbReference type="PROSITE" id="PS50056"/>
    </source>
</evidence>
<reference evidence="7" key="1">
    <citation type="journal article" date="2012" name="Nature">
        <title>The oyster genome reveals stress adaptation and complexity of shell formation.</title>
        <authorList>
            <person name="Zhang G."/>
            <person name="Fang X."/>
            <person name="Guo X."/>
            <person name="Li L."/>
            <person name="Luo R."/>
            <person name="Xu F."/>
            <person name="Yang P."/>
            <person name="Zhang L."/>
            <person name="Wang X."/>
            <person name="Qi H."/>
            <person name="Xiong Z."/>
            <person name="Que H."/>
            <person name="Xie Y."/>
            <person name="Holland P.W."/>
            <person name="Paps J."/>
            <person name="Zhu Y."/>
            <person name="Wu F."/>
            <person name="Chen Y."/>
            <person name="Wang J."/>
            <person name="Peng C."/>
            <person name="Meng J."/>
            <person name="Yang L."/>
            <person name="Liu J."/>
            <person name="Wen B."/>
            <person name="Zhang N."/>
            <person name="Huang Z."/>
            <person name="Zhu Q."/>
            <person name="Feng Y."/>
            <person name="Mount A."/>
            <person name="Hedgecock D."/>
            <person name="Xu Z."/>
            <person name="Liu Y."/>
            <person name="Domazet-Loso T."/>
            <person name="Du Y."/>
            <person name="Sun X."/>
            <person name="Zhang S."/>
            <person name="Liu B."/>
            <person name="Cheng P."/>
            <person name="Jiang X."/>
            <person name="Li J."/>
            <person name="Fan D."/>
            <person name="Wang W."/>
            <person name="Fu W."/>
            <person name="Wang T."/>
            <person name="Wang B."/>
            <person name="Zhang J."/>
            <person name="Peng Z."/>
            <person name="Li Y."/>
            <person name="Li N."/>
            <person name="Wang J."/>
            <person name="Chen M."/>
            <person name="He Y."/>
            <person name="Tan F."/>
            <person name="Song X."/>
            <person name="Zheng Q."/>
            <person name="Huang R."/>
            <person name="Yang H."/>
            <person name="Du X."/>
            <person name="Chen L."/>
            <person name="Yang M."/>
            <person name="Gaffney P.M."/>
            <person name="Wang S."/>
            <person name="Luo L."/>
            <person name="She Z."/>
            <person name="Ming Y."/>
            <person name="Huang W."/>
            <person name="Zhang S."/>
            <person name="Huang B."/>
            <person name="Zhang Y."/>
            <person name="Qu T."/>
            <person name="Ni P."/>
            <person name="Miao G."/>
            <person name="Wang J."/>
            <person name="Wang Q."/>
            <person name="Steinberg C.E."/>
            <person name="Wang H."/>
            <person name="Li N."/>
            <person name="Qian L."/>
            <person name="Zhang G."/>
            <person name="Li Y."/>
            <person name="Yang H."/>
            <person name="Liu X."/>
            <person name="Wang J."/>
            <person name="Yin Y."/>
            <person name="Wang J."/>
        </authorList>
    </citation>
    <scope>NUCLEOTIDE SEQUENCE [LARGE SCALE GENOMIC DNA]</scope>
    <source>
        <strain evidence="7">05x7-T-G4-1.051#20</strain>
    </source>
</reference>
<dbReference type="SUPFAM" id="SSF52799">
    <property type="entry name" value="(Phosphotyrosine protein) phosphatases II"/>
    <property type="match status" value="1"/>
</dbReference>
<dbReference type="InterPro" id="IPR022778">
    <property type="entry name" value="CDKN3"/>
</dbReference>
<dbReference type="PROSITE" id="PS50056">
    <property type="entry name" value="TYR_PHOSPHATASE_2"/>
    <property type="match status" value="1"/>
</dbReference>
<evidence type="ECO:0000256" key="4">
    <source>
        <dbReference type="ARBA" id="ARBA00022912"/>
    </source>
</evidence>
<comment type="similarity">
    <text evidence="1">Belongs to the protein-tyrosine phosphatase family.</text>
</comment>
<evidence type="ECO:0000256" key="5">
    <source>
        <dbReference type="SAM" id="MobiDB-lite"/>
    </source>
</evidence>
<proteinExistence type="inferred from homology"/>
<dbReference type="InterPro" id="IPR050561">
    <property type="entry name" value="PTP"/>
</dbReference>
<dbReference type="FunFam" id="3.90.190.10:FF:000157">
    <property type="entry name" value="Protein-tyrosine phosphatase"/>
    <property type="match status" value="1"/>
</dbReference>
<dbReference type="SMART" id="SM00404">
    <property type="entry name" value="PTPc_motif"/>
    <property type="match status" value="1"/>
</dbReference>
<feature type="domain" description="Tyrosine specific protein phosphatases" evidence="6">
    <location>
        <begin position="132"/>
        <end position="187"/>
    </location>
</feature>
<name>K1P547_MAGGI</name>